<organism evidence="1">
    <name type="scientific">marine sediment metagenome</name>
    <dbReference type="NCBI Taxonomy" id="412755"/>
    <lineage>
        <taxon>unclassified sequences</taxon>
        <taxon>metagenomes</taxon>
        <taxon>ecological metagenomes</taxon>
    </lineage>
</organism>
<evidence type="ECO:0000313" key="1">
    <source>
        <dbReference type="EMBL" id="KKK88143.1"/>
    </source>
</evidence>
<proteinExistence type="predicted"/>
<gene>
    <name evidence="1" type="ORF">LCGC14_2746140</name>
</gene>
<dbReference type="EMBL" id="LAZR01050089">
    <property type="protein sequence ID" value="KKK88143.1"/>
    <property type="molecule type" value="Genomic_DNA"/>
</dbReference>
<dbReference type="AlphaFoldDB" id="A0A0F8Z361"/>
<sequence length="131" mass="14451">MSKRLDCGCVVDGYILARCTTHNTVEGHADMTLEGPIYLVSKGEYSSYRVVGLYTNEALADRAACSLGITADGEDGMIKRNGHIYRSREVTAEQETRVMDNGFIIGEVWARDKEHAIKIMARAGCYVDVAK</sequence>
<accession>A0A0F8Z361</accession>
<name>A0A0F8Z361_9ZZZZ</name>
<protein>
    <submittedName>
        <fullName evidence="1">Uncharacterized protein</fullName>
    </submittedName>
</protein>
<comment type="caution">
    <text evidence="1">The sequence shown here is derived from an EMBL/GenBank/DDBJ whole genome shotgun (WGS) entry which is preliminary data.</text>
</comment>
<reference evidence="1" key="1">
    <citation type="journal article" date="2015" name="Nature">
        <title>Complex archaea that bridge the gap between prokaryotes and eukaryotes.</title>
        <authorList>
            <person name="Spang A."/>
            <person name="Saw J.H."/>
            <person name="Jorgensen S.L."/>
            <person name="Zaremba-Niedzwiedzka K."/>
            <person name="Martijn J."/>
            <person name="Lind A.E."/>
            <person name="van Eijk R."/>
            <person name="Schleper C."/>
            <person name="Guy L."/>
            <person name="Ettema T.J."/>
        </authorList>
    </citation>
    <scope>NUCLEOTIDE SEQUENCE</scope>
</reference>